<dbReference type="EMBL" id="LYOS01000005">
    <property type="protein sequence ID" value="OFV67265.1"/>
    <property type="molecule type" value="Genomic_DNA"/>
</dbReference>
<comment type="function">
    <text evidence="3">Antitoxin component of a type II toxin-antitoxin (TA) system.</text>
</comment>
<comment type="caution">
    <text evidence="4">The sequence shown here is derived from an EMBL/GenBank/DDBJ whole genome shotgun (WGS) entry which is preliminary data.</text>
</comment>
<organism evidence="4 5">
    <name type="scientific">Candidatus Syntropharchaeum caldarium</name>
    <dbReference type="NCBI Taxonomy" id="1838285"/>
    <lineage>
        <taxon>Archaea</taxon>
        <taxon>Methanobacteriati</taxon>
        <taxon>Methanobacteriota</taxon>
        <taxon>Stenosarchaea group</taxon>
        <taxon>Methanomicrobia</taxon>
        <taxon>Methanosarcinales</taxon>
        <taxon>ANME-2 cluster</taxon>
        <taxon>Candidatus Syntropharchaeum</taxon>
    </lineage>
</organism>
<dbReference type="SUPFAM" id="SSF141694">
    <property type="entry name" value="AF2212/PG0164-like"/>
    <property type="match status" value="1"/>
</dbReference>
<evidence type="ECO:0000256" key="3">
    <source>
        <dbReference type="RuleBase" id="RU368051"/>
    </source>
</evidence>
<name>A0A1F2P8A7_9EURY</name>
<accession>A0A1F2P8A7</accession>
<dbReference type="Proteomes" id="UP000186940">
    <property type="component" value="Unassembled WGS sequence"/>
</dbReference>
<keyword evidence="2 3" id="KW-1277">Toxin-antitoxin system</keyword>
<reference evidence="4" key="1">
    <citation type="submission" date="2016-05" db="EMBL/GenBank/DDBJ databases">
        <title>Microbial consortia oxidize butane by reversing methanogenesis.</title>
        <authorList>
            <person name="Laso-Perez R."/>
            <person name="Richter M."/>
            <person name="Wegener G."/>
            <person name="Musat F."/>
        </authorList>
    </citation>
    <scope>NUCLEOTIDE SEQUENCE [LARGE SCALE GENOMIC DNA]</scope>
    <source>
        <strain evidence="4">BOX2</strain>
    </source>
</reference>
<keyword evidence="5" id="KW-1185">Reference proteome</keyword>
<proteinExistence type="inferred from homology"/>
<sequence>MIIKAVYENNVLKPLEKLDLKEGEEVELEVKKKAMFGILKGWKVDSQRLKEELRNIHG</sequence>
<dbReference type="InterPro" id="IPR008203">
    <property type="entry name" value="AF2212-like"/>
</dbReference>
<dbReference type="Pfam" id="PF01954">
    <property type="entry name" value="AF2212-like"/>
    <property type="match status" value="1"/>
</dbReference>
<dbReference type="Gene3D" id="4.10.1150.10">
    <property type="entry name" value="AF2212/PG0164-like"/>
    <property type="match status" value="1"/>
</dbReference>
<evidence type="ECO:0000313" key="5">
    <source>
        <dbReference type="Proteomes" id="UP000186940"/>
    </source>
</evidence>
<evidence type="ECO:0000313" key="4">
    <source>
        <dbReference type="EMBL" id="OFV67265.1"/>
    </source>
</evidence>
<protein>
    <recommendedName>
        <fullName evidence="3">Antitoxin</fullName>
    </recommendedName>
</protein>
<evidence type="ECO:0000256" key="2">
    <source>
        <dbReference type="ARBA" id="ARBA00022649"/>
    </source>
</evidence>
<comment type="similarity">
    <text evidence="1 3">Belongs to the UPF0165 family.</text>
</comment>
<evidence type="ECO:0000256" key="1">
    <source>
        <dbReference type="ARBA" id="ARBA00006615"/>
    </source>
</evidence>
<dbReference type="STRING" id="1838285.SCAL_001534"/>
<dbReference type="AlphaFoldDB" id="A0A1F2P8A7"/>
<gene>
    <name evidence="4" type="ORF">SCAL_001534</name>
</gene>
<dbReference type="InterPro" id="IPR024069">
    <property type="entry name" value="AF2212-like_dom_sf"/>
</dbReference>